<keyword evidence="2" id="KW-1185">Reference proteome</keyword>
<gene>
    <name evidence="1" type="ORF">PILCRDRAFT_820526</name>
</gene>
<dbReference type="Proteomes" id="UP000054166">
    <property type="component" value="Unassembled WGS sequence"/>
</dbReference>
<reference evidence="2" key="2">
    <citation type="submission" date="2015-01" db="EMBL/GenBank/DDBJ databases">
        <title>Evolutionary Origins and Diversification of the Mycorrhizal Mutualists.</title>
        <authorList>
            <consortium name="DOE Joint Genome Institute"/>
            <consortium name="Mycorrhizal Genomics Consortium"/>
            <person name="Kohler A."/>
            <person name="Kuo A."/>
            <person name="Nagy L.G."/>
            <person name="Floudas D."/>
            <person name="Copeland A."/>
            <person name="Barry K.W."/>
            <person name="Cichocki N."/>
            <person name="Veneault-Fourrey C."/>
            <person name="LaButti K."/>
            <person name="Lindquist E.A."/>
            <person name="Lipzen A."/>
            <person name="Lundell T."/>
            <person name="Morin E."/>
            <person name="Murat C."/>
            <person name="Riley R."/>
            <person name="Ohm R."/>
            <person name="Sun H."/>
            <person name="Tunlid A."/>
            <person name="Henrissat B."/>
            <person name="Grigoriev I.V."/>
            <person name="Hibbett D.S."/>
            <person name="Martin F."/>
        </authorList>
    </citation>
    <scope>NUCLEOTIDE SEQUENCE [LARGE SCALE GENOMIC DNA]</scope>
    <source>
        <strain evidence="2">F 1598</strain>
    </source>
</reference>
<reference evidence="1 2" key="1">
    <citation type="submission" date="2014-04" db="EMBL/GenBank/DDBJ databases">
        <authorList>
            <consortium name="DOE Joint Genome Institute"/>
            <person name="Kuo A."/>
            <person name="Tarkka M."/>
            <person name="Buscot F."/>
            <person name="Kohler A."/>
            <person name="Nagy L.G."/>
            <person name="Floudas D."/>
            <person name="Copeland A."/>
            <person name="Barry K.W."/>
            <person name="Cichocki N."/>
            <person name="Veneault-Fourrey C."/>
            <person name="LaButti K."/>
            <person name="Lindquist E.A."/>
            <person name="Lipzen A."/>
            <person name="Lundell T."/>
            <person name="Morin E."/>
            <person name="Murat C."/>
            <person name="Sun H."/>
            <person name="Tunlid A."/>
            <person name="Henrissat B."/>
            <person name="Grigoriev I.V."/>
            <person name="Hibbett D.S."/>
            <person name="Martin F."/>
            <person name="Nordberg H.P."/>
            <person name="Cantor M.N."/>
            <person name="Hua S.X."/>
        </authorList>
    </citation>
    <scope>NUCLEOTIDE SEQUENCE [LARGE SCALE GENOMIC DNA]</scope>
    <source>
        <strain evidence="1 2">F 1598</strain>
    </source>
</reference>
<proteinExistence type="predicted"/>
<dbReference type="EMBL" id="KN832995">
    <property type="protein sequence ID" value="KIM82152.1"/>
    <property type="molecule type" value="Genomic_DNA"/>
</dbReference>
<protein>
    <submittedName>
        <fullName evidence="1">Uncharacterized protein</fullName>
    </submittedName>
</protein>
<dbReference type="InParanoid" id="A0A0C3BXU1"/>
<name>A0A0C3BXU1_PILCF</name>
<dbReference type="HOGENOM" id="CLU_2469885_0_0_1"/>
<accession>A0A0C3BXU1</accession>
<organism evidence="1 2">
    <name type="scientific">Piloderma croceum (strain F 1598)</name>
    <dbReference type="NCBI Taxonomy" id="765440"/>
    <lineage>
        <taxon>Eukaryota</taxon>
        <taxon>Fungi</taxon>
        <taxon>Dikarya</taxon>
        <taxon>Basidiomycota</taxon>
        <taxon>Agaricomycotina</taxon>
        <taxon>Agaricomycetes</taxon>
        <taxon>Agaricomycetidae</taxon>
        <taxon>Atheliales</taxon>
        <taxon>Atheliaceae</taxon>
        <taxon>Piloderma</taxon>
    </lineage>
</organism>
<evidence type="ECO:0000313" key="1">
    <source>
        <dbReference type="EMBL" id="KIM82152.1"/>
    </source>
</evidence>
<sequence length="88" mass="10397">MTPWSREWIWTTRRMLSMQIGQAMRAIVHSLRVEPKPLRNGFVVDSTWFTSFKQCNYAEHRAVYMTVSAMDMSRYFKLFEPTLGTSQA</sequence>
<evidence type="ECO:0000313" key="2">
    <source>
        <dbReference type="Proteomes" id="UP000054166"/>
    </source>
</evidence>
<dbReference type="AlphaFoldDB" id="A0A0C3BXU1"/>